<evidence type="ECO:0000259" key="2">
    <source>
        <dbReference type="Pfam" id="PF20097"/>
    </source>
</evidence>
<gene>
    <name evidence="3" type="ORF">CKO25_12415</name>
</gene>
<evidence type="ECO:0000313" key="3">
    <source>
        <dbReference type="EMBL" id="MBK1645433.1"/>
    </source>
</evidence>
<reference evidence="3 4" key="1">
    <citation type="journal article" date="2020" name="Microorganisms">
        <title>Osmotic Adaptation and Compatible Solute Biosynthesis of Phototrophic Bacteria as Revealed from Genome Analyses.</title>
        <authorList>
            <person name="Imhoff J.F."/>
            <person name="Rahn T."/>
            <person name="Kunzel S."/>
            <person name="Keller A."/>
            <person name="Neulinger S.C."/>
        </authorList>
    </citation>
    <scope>NUCLEOTIDE SEQUENCE [LARGE SCALE GENOMIC DNA]</scope>
    <source>
        <strain evidence="3 4">DSM 21303</strain>
    </source>
</reference>
<feature type="domain" description="DUF6487" evidence="2">
    <location>
        <begin position="67"/>
        <end position="133"/>
    </location>
</feature>
<feature type="transmembrane region" description="Helical" evidence="1">
    <location>
        <begin position="25"/>
        <end position="43"/>
    </location>
</feature>
<proteinExistence type="predicted"/>
<evidence type="ECO:0000313" key="4">
    <source>
        <dbReference type="Proteomes" id="UP001138802"/>
    </source>
</evidence>
<dbReference type="InterPro" id="IPR045504">
    <property type="entry name" value="DUF6487"/>
</dbReference>
<name>A0A9X0WJ00_9GAMM</name>
<dbReference type="EMBL" id="NRSD01000012">
    <property type="protein sequence ID" value="MBK1645433.1"/>
    <property type="molecule type" value="Genomic_DNA"/>
</dbReference>
<protein>
    <recommendedName>
        <fullName evidence="2">DUF6487 domain-containing protein</fullName>
    </recommendedName>
</protein>
<sequence length="149" mass="16550">MRLAGVSFVAFQVVGITTMNPFVELWGAVLAAIAALGLLWFIVRTIQRSSREIADTPTLWVGRDYACPACARPLRQGWVLMGKGAIWAERDQRPLSPFVHIGNAMPNTISMSWRPATNLAWRCEHCELLLIDHSRLVARRRAARATGPG</sequence>
<keyword evidence="1" id="KW-1133">Transmembrane helix</keyword>
<comment type="caution">
    <text evidence="3">The sequence shown here is derived from an EMBL/GenBank/DDBJ whole genome shotgun (WGS) entry which is preliminary data.</text>
</comment>
<dbReference type="Proteomes" id="UP001138802">
    <property type="component" value="Unassembled WGS sequence"/>
</dbReference>
<organism evidence="3 4">
    <name type="scientific">Thiocapsa imhoffii</name>
    <dbReference type="NCBI Taxonomy" id="382777"/>
    <lineage>
        <taxon>Bacteria</taxon>
        <taxon>Pseudomonadati</taxon>
        <taxon>Pseudomonadota</taxon>
        <taxon>Gammaproteobacteria</taxon>
        <taxon>Chromatiales</taxon>
        <taxon>Chromatiaceae</taxon>
        <taxon>Thiocapsa</taxon>
    </lineage>
</organism>
<dbReference type="Pfam" id="PF20097">
    <property type="entry name" value="DUF6487"/>
    <property type="match status" value="1"/>
</dbReference>
<accession>A0A9X0WJ00</accession>
<keyword evidence="1" id="KW-0812">Transmembrane</keyword>
<keyword evidence="4" id="KW-1185">Reference proteome</keyword>
<dbReference type="AlphaFoldDB" id="A0A9X0WJ00"/>
<evidence type="ECO:0000256" key="1">
    <source>
        <dbReference type="SAM" id="Phobius"/>
    </source>
</evidence>
<keyword evidence="1" id="KW-0472">Membrane</keyword>